<evidence type="ECO:0000313" key="3">
    <source>
        <dbReference type="EMBL" id="WLF51567.1"/>
    </source>
</evidence>
<proteinExistence type="predicted"/>
<evidence type="ECO:0000313" key="2">
    <source>
        <dbReference type="EMBL" id="MCZ4590634.1"/>
    </source>
</evidence>
<reference evidence="4" key="2">
    <citation type="submission" date="2023-07" db="EMBL/GenBank/DDBJ databases">
        <title>Genomic analysis of Rhodococcus opacus VOC-14 with glycol ethers degradation activity.</title>
        <authorList>
            <person name="Narkevich D.A."/>
            <person name="Hlushen A.M."/>
            <person name="Akhremchuk A.E."/>
            <person name="Sikolenko M.A."/>
            <person name="Valentovich L.N."/>
        </authorList>
    </citation>
    <scope>NUCLEOTIDE SEQUENCE</scope>
    <source>
        <strain evidence="4">VOC-14</strain>
        <plasmid evidence="4">pRho-VOC14-L</plasmid>
    </source>
</reference>
<organism evidence="4 6">
    <name type="scientific">Rhodococcus opacus</name>
    <name type="common">Nocardia opaca</name>
    <dbReference type="NCBI Taxonomy" id="37919"/>
    <lineage>
        <taxon>Bacteria</taxon>
        <taxon>Bacillati</taxon>
        <taxon>Actinomycetota</taxon>
        <taxon>Actinomycetes</taxon>
        <taxon>Mycobacteriales</taxon>
        <taxon>Nocardiaceae</taxon>
        <taxon>Rhodococcus</taxon>
    </lineage>
</organism>
<protein>
    <submittedName>
        <fullName evidence="4">DUF6308 family protein</fullName>
    </submittedName>
</protein>
<gene>
    <name evidence="2" type="ORF">O4328_44705</name>
    <name evidence="3" type="ORF">Q5707_39295</name>
    <name evidence="4" type="ORF">Q5707_45700</name>
</gene>
<dbReference type="AlphaFoldDB" id="A0AAX3YVQ1"/>
<evidence type="ECO:0000256" key="1">
    <source>
        <dbReference type="SAM" id="MobiDB-lite"/>
    </source>
</evidence>
<dbReference type="EMBL" id="CP130956">
    <property type="protein sequence ID" value="WLF52636.1"/>
    <property type="molecule type" value="Genomic_DNA"/>
</dbReference>
<dbReference type="EMBL" id="CP130956">
    <property type="protein sequence ID" value="WLF51567.1"/>
    <property type="molecule type" value="Genomic_DNA"/>
</dbReference>
<dbReference type="RefSeq" id="WP_269593163.1">
    <property type="nucleotide sequence ID" value="NZ_CP130956.1"/>
</dbReference>
<name>A0AAX3YVQ1_RHOOP</name>
<dbReference type="EMBL" id="JAPWIS010000065">
    <property type="protein sequence ID" value="MCZ4590634.1"/>
    <property type="molecule type" value="Genomic_DNA"/>
</dbReference>
<dbReference type="InterPro" id="IPR046275">
    <property type="entry name" value="DUF6308"/>
</dbReference>
<feature type="region of interest" description="Disordered" evidence="1">
    <location>
        <begin position="1"/>
        <end position="39"/>
    </location>
</feature>
<keyword evidence="4" id="KW-0614">Plasmid</keyword>
<feature type="compositionally biased region" description="Basic and acidic residues" evidence="1">
    <location>
        <begin position="1"/>
        <end position="11"/>
    </location>
</feature>
<feature type="compositionally biased region" description="Gly residues" evidence="1">
    <location>
        <begin position="16"/>
        <end position="25"/>
    </location>
</feature>
<feature type="region of interest" description="Disordered" evidence="1">
    <location>
        <begin position="75"/>
        <end position="126"/>
    </location>
</feature>
<evidence type="ECO:0000313" key="4">
    <source>
        <dbReference type="EMBL" id="WLF52636.1"/>
    </source>
</evidence>
<evidence type="ECO:0000313" key="5">
    <source>
        <dbReference type="Proteomes" id="UP001066327"/>
    </source>
</evidence>
<reference evidence="2" key="1">
    <citation type="submission" date="2022-12" db="EMBL/GenBank/DDBJ databases">
        <authorList>
            <person name="Krivoruchko A.V."/>
            <person name="Elkin A."/>
        </authorList>
    </citation>
    <scope>NUCLEOTIDE SEQUENCE</scope>
    <source>
        <strain evidence="2">IEGM 249</strain>
    </source>
</reference>
<dbReference type="Pfam" id="PF19827">
    <property type="entry name" value="DUF6308"/>
    <property type="match status" value="1"/>
</dbReference>
<geneLocation type="plasmid" evidence="4 6">
    <name>pRho-VOC14-L</name>
</geneLocation>
<feature type="compositionally biased region" description="Basic residues" evidence="1">
    <location>
        <begin position="112"/>
        <end position="126"/>
    </location>
</feature>
<sequence>MRGDPGRRGGGAERASGGGGPGSGPGFDEPDPLTPGWPAWDLETALRGLRDVGGMKATKLIARKRPRLFPIFGFGGVPGAGHRAGTSESGPGGPAGRRRRVASPAGVDPRGRGPRPRRSRRCGCSV</sequence>
<dbReference type="Proteomes" id="UP001231166">
    <property type="component" value="Plasmid pRho-VOC14-L"/>
</dbReference>
<accession>A0AAX3YVQ1</accession>
<dbReference type="Proteomes" id="UP001066327">
    <property type="component" value="Unassembled WGS sequence"/>
</dbReference>
<keyword evidence="5" id="KW-1185">Reference proteome</keyword>
<evidence type="ECO:0000313" key="6">
    <source>
        <dbReference type="Proteomes" id="UP001231166"/>
    </source>
</evidence>